<evidence type="ECO:0000256" key="7">
    <source>
        <dbReference type="ARBA" id="ARBA00023049"/>
    </source>
</evidence>
<dbReference type="GO" id="GO:0030313">
    <property type="term" value="C:cell envelope"/>
    <property type="evidence" value="ECO:0007669"/>
    <property type="project" value="UniProtKB-SubCell"/>
</dbReference>
<evidence type="ECO:0000259" key="9">
    <source>
        <dbReference type="Pfam" id="PF19425"/>
    </source>
</evidence>
<evidence type="ECO:0000256" key="5">
    <source>
        <dbReference type="ARBA" id="ARBA00022801"/>
    </source>
</evidence>
<gene>
    <name evidence="10" type="ORF">L21SP5_01385</name>
</gene>
<dbReference type="InterPro" id="IPR016047">
    <property type="entry name" value="M23ase_b-sheet_dom"/>
</dbReference>
<dbReference type="Pfam" id="PF01551">
    <property type="entry name" value="Peptidase_M23"/>
    <property type="match status" value="1"/>
</dbReference>
<dbReference type="GO" id="GO:0006508">
    <property type="term" value="P:proteolysis"/>
    <property type="evidence" value="ECO:0007669"/>
    <property type="project" value="UniProtKB-KW"/>
</dbReference>
<dbReference type="AlphaFoldDB" id="A0A0S2HYB9"/>
<reference evidence="10 11" key="1">
    <citation type="submission" date="2015-11" db="EMBL/GenBank/DDBJ databases">
        <title>Description and complete genome sequence of a novel strain predominating in hypersaline microbial mats and representing a new family of the Bacteriodetes phylum.</title>
        <authorList>
            <person name="Spring S."/>
            <person name="Bunk B."/>
            <person name="Sproer C."/>
            <person name="Klenk H.-P."/>
        </authorList>
    </citation>
    <scope>NUCLEOTIDE SEQUENCE [LARGE SCALE GENOMIC DNA]</scope>
    <source>
        <strain evidence="10 11">L21-Spi-D4</strain>
    </source>
</reference>
<dbReference type="Gene3D" id="3.10.450.350">
    <property type="match status" value="1"/>
</dbReference>
<dbReference type="RefSeq" id="WP_057952533.1">
    <property type="nucleotide sequence ID" value="NZ_CP013118.1"/>
</dbReference>
<dbReference type="Gene3D" id="2.70.70.10">
    <property type="entry name" value="Glucose Permease (Domain IIA)"/>
    <property type="match status" value="1"/>
</dbReference>
<evidence type="ECO:0000256" key="4">
    <source>
        <dbReference type="ARBA" id="ARBA00022723"/>
    </source>
</evidence>
<organism evidence="10 11">
    <name type="scientific">Salinivirga cyanobacteriivorans</name>
    <dbReference type="NCBI Taxonomy" id="1307839"/>
    <lineage>
        <taxon>Bacteria</taxon>
        <taxon>Pseudomonadati</taxon>
        <taxon>Bacteroidota</taxon>
        <taxon>Bacteroidia</taxon>
        <taxon>Bacteroidales</taxon>
        <taxon>Salinivirgaceae</taxon>
        <taxon>Salinivirga</taxon>
    </lineage>
</organism>
<comment type="cofactor">
    <cofactor evidence="1">
        <name>Zn(2+)</name>
        <dbReference type="ChEBI" id="CHEBI:29105"/>
    </cofactor>
</comment>
<keyword evidence="7" id="KW-0482">Metalloprotease</keyword>
<dbReference type="InterPro" id="IPR011055">
    <property type="entry name" value="Dup_hybrid_motif"/>
</dbReference>
<name>A0A0S2HYB9_9BACT</name>
<dbReference type="KEGG" id="blq:L21SP5_01385"/>
<keyword evidence="6" id="KW-0862">Zinc</keyword>
<dbReference type="Proteomes" id="UP000064893">
    <property type="component" value="Chromosome"/>
</dbReference>
<dbReference type="CDD" id="cd12797">
    <property type="entry name" value="M23_peptidase"/>
    <property type="match status" value="1"/>
</dbReference>
<feature type="domain" description="Csd3-like second N-terminal" evidence="9">
    <location>
        <begin position="177"/>
        <end position="268"/>
    </location>
</feature>
<evidence type="ECO:0000313" key="10">
    <source>
        <dbReference type="EMBL" id="ALO15035.1"/>
    </source>
</evidence>
<dbReference type="GO" id="GO:0004222">
    <property type="term" value="F:metalloendopeptidase activity"/>
    <property type="evidence" value="ECO:0007669"/>
    <property type="project" value="TreeGrafter"/>
</dbReference>
<dbReference type="OrthoDB" id="9810477at2"/>
<dbReference type="InterPro" id="IPR050570">
    <property type="entry name" value="Cell_wall_metabolism_enzyme"/>
</dbReference>
<sequence length="468" mass="53761">MRKNLLKYIIFVLLGGGIITLLISSIPFQAQPNQKESKVLPVPPEPKPVIKYGIPVDSFTVVKGRIRRNENLSEILSDYKVSPQAIEQIAHEKEVFDVRKIRHGKNYSVFCREDTSAQYFVYEHTPIDYIKIDLSDSVKVSKGKKEVTTVRRIASGFIESNLWNAMLEYDIDPMMSIELSEIYAWSIDFFGLKKGDHFSVIYEEEYVDTVRVGIGKIHSALFNHRNKDFYAISFNQDSIESYFDSTGQSLRRTFLKAPLRYSRISSGFSYRRLHPVLKIYRPHTGIDYAAPTGTPVHTVGDGVVVKKKYTRQGGRIVKIKHNSVYTTAYLHLSRYGKGIKVGSHVKQGEIIGYVGASGLATGPHLDFRFWKNGQPINPLKVESPPVEPVKKVNLEEYKRIRDKMIEELKEADEKLHHSNPILAEHIIKKRAKDDEVMDLIARYEYRRKDIDYPKDSYSLPGNDEWTLQ</sequence>
<dbReference type="PATRIC" id="fig|1307839.3.peg.1481"/>
<proteinExistence type="predicted"/>
<dbReference type="EC" id="3.4.24.75" evidence="10"/>
<protein>
    <submittedName>
        <fullName evidence="10">Glycyl-glycine endopeptidase ALE-1</fullName>
        <ecNumber evidence="10">3.4.24.75</ecNumber>
    </submittedName>
</protein>
<dbReference type="PANTHER" id="PTHR21666:SF288">
    <property type="entry name" value="CELL DIVISION PROTEIN YTFB"/>
    <property type="match status" value="1"/>
</dbReference>
<dbReference type="EMBL" id="CP013118">
    <property type="protein sequence ID" value="ALO15035.1"/>
    <property type="molecule type" value="Genomic_DNA"/>
</dbReference>
<dbReference type="InterPro" id="IPR045834">
    <property type="entry name" value="Csd3_N2"/>
</dbReference>
<keyword evidence="5 10" id="KW-0378">Hydrolase</keyword>
<evidence type="ECO:0000256" key="6">
    <source>
        <dbReference type="ARBA" id="ARBA00022833"/>
    </source>
</evidence>
<dbReference type="PANTHER" id="PTHR21666">
    <property type="entry name" value="PEPTIDASE-RELATED"/>
    <property type="match status" value="1"/>
</dbReference>
<evidence type="ECO:0000259" key="8">
    <source>
        <dbReference type="Pfam" id="PF01551"/>
    </source>
</evidence>
<evidence type="ECO:0000256" key="2">
    <source>
        <dbReference type="ARBA" id="ARBA00004196"/>
    </source>
</evidence>
<accession>A0A0S2HYB9</accession>
<dbReference type="STRING" id="1307839.L21SP5_01385"/>
<comment type="subcellular location">
    <subcellularLocation>
        <location evidence="2">Cell envelope</location>
    </subcellularLocation>
</comment>
<keyword evidence="3" id="KW-0645">Protease</keyword>
<dbReference type="SUPFAM" id="SSF51261">
    <property type="entry name" value="Duplicated hybrid motif"/>
    <property type="match status" value="1"/>
</dbReference>
<dbReference type="GO" id="GO:0046872">
    <property type="term" value="F:metal ion binding"/>
    <property type="evidence" value="ECO:0007669"/>
    <property type="project" value="UniProtKB-KW"/>
</dbReference>
<evidence type="ECO:0000313" key="11">
    <source>
        <dbReference type="Proteomes" id="UP000064893"/>
    </source>
</evidence>
<feature type="domain" description="M23ase beta-sheet core" evidence="8">
    <location>
        <begin position="282"/>
        <end position="378"/>
    </location>
</feature>
<keyword evidence="4" id="KW-0479">Metal-binding</keyword>
<evidence type="ECO:0000256" key="1">
    <source>
        <dbReference type="ARBA" id="ARBA00001947"/>
    </source>
</evidence>
<dbReference type="Pfam" id="PF19425">
    <property type="entry name" value="Csd3_N2"/>
    <property type="match status" value="1"/>
</dbReference>
<evidence type="ECO:0000256" key="3">
    <source>
        <dbReference type="ARBA" id="ARBA00022670"/>
    </source>
</evidence>
<keyword evidence="11" id="KW-1185">Reference proteome</keyword>